<dbReference type="InterPro" id="IPR008948">
    <property type="entry name" value="L-Aspartase-like"/>
</dbReference>
<evidence type="ECO:0000313" key="4">
    <source>
        <dbReference type="Proteomes" id="UP000434241"/>
    </source>
</evidence>
<dbReference type="InterPro" id="IPR022761">
    <property type="entry name" value="Fumarate_lyase_N"/>
</dbReference>
<dbReference type="Pfam" id="PF00206">
    <property type="entry name" value="Lyase_1"/>
    <property type="match status" value="1"/>
</dbReference>
<reference evidence="3 4" key="1">
    <citation type="submission" date="2019-08" db="EMBL/GenBank/DDBJ databases">
        <title>In-depth cultivation of the pig gut microbiome towards novel bacterial diversity and tailored functional studies.</title>
        <authorList>
            <person name="Wylensek D."/>
            <person name="Hitch T.C.A."/>
            <person name="Clavel T."/>
        </authorList>
    </citation>
    <scope>NUCLEOTIDE SEQUENCE [LARGE SCALE GENOMIC DNA]</scope>
    <source>
        <strain evidence="3 4">LKV-472-APC-3</strain>
    </source>
</reference>
<dbReference type="Gene3D" id="1.10.275.10">
    <property type="entry name" value="Fumarase/aspartase (N-terminal domain)"/>
    <property type="match status" value="1"/>
</dbReference>
<dbReference type="SMART" id="SM00998">
    <property type="entry name" value="ADSL_C"/>
    <property type="match status" value="1"/>
</dbReference>
<dbReference type="AlphaFoldDB" id="A0A6N7VL66"/>
<dbReference type="PANTHER" id="PTHR43172:SF1">
    <property type="entry name" value="ADENYLOSUCCINATE LYASE"/>
    <property type="match status" value="1"/>
</dbReference>
<dbReference type="GO" id="GO:0070626">
    <property type="term" value="F:(S)-2-(5-amino-1-(5-phospho-D-ribosyl)imidazole-4-carboxamido) succinate lyase (fumarate-forming) activity"/>
    <property type="evidence" value="ECO:0007669"/>
    <property type="project" value="TreeGrafter"/>
</dbReference>
<dbReference type="PRINTS" id="PR00145">
    <property type="entry name" value="ARGSUCLYASE"/>
</dbReference>
<dbReference type="Gene3D" id="1.10.40.30">
    <property type="entry name" value="Fumarase/aspartase (C-terminal domain)"/>
    <property type="match status" value="1"/>
</dbReference>
<dbReference type="PRINTS" id="PR00149">
    <property type="entry name" value="FUMRATELYASE"/>
</dbReference>
<proteinExistence type="predicted"/>
<sequence>MRALYDSKSSLDDRGIKEIMSEKSKYDYWLKVERALAKAQAEIGLIPESAALEIEQKAIIENFDYALMQKNKKVVGHGFVSFLKAVLPILNEEGRKYLHYGCTTQNIQQTAQMLQLKHVYQVMYSFLKDILDHLADLTDKYAETVMPGRTHGKHAIPITYGYKCSVWTNELLTNIERMEQSESRIFQVMMGGAVGSFNSTGKKGRLVQERVSEILGMNEMIVPSRNMSQHKTEYLMILSLVANTFHKMAEEVYYTGIEEFGEISEPFQKGTVGSSTMPQKINPKLAKGIIANSQKLYSLITPALYSASRMFEADSSSYMLFDGLIEEATELMTEILIRAEELTRDIIVNEDRMLFNANLNKGLDNSEFVMMSLAKVIGKEKAHEIVYEDAILAETDKKDYFEVLSKDKRILSIYSEEEIYSMLDPKSYTGESKNIALEISKKAKEKVKEMRLND</sequence>
<dbReference type="EMBL" id="VUMR01000096">
    <property type="protein sequence ID" value="MSS57234.1"/>
    <property type="molecule type" value="Genomic_DNA"/>
</dbReference>
<dbReference type="InterPro" id="IPR024083">
    <property type="entry name" value="Fumarase/histidase_N"/>
</dbReference>
<dbReference type="InterPro" id="IPR020557">
    <property type="entry name" value="Fumarate_lyase_CS"/>
</dbReference>
<keyword evidence="4" id="KW-1185">Reference proteome</keyword>
<dbReference type="Proteomes" id="UP000434241">
    <property type="component" value="Unassembled WGS sequence"/>
</dbReference>
<dbReference type="InterPro" id="IPR019468">
    <property type="entry name" value="AdenyloSucc_lyase_C"/>
</dbReference>
<evidence type="ECO:0000256" key="1">
    <source>
        <dbReference type="ARBA" id="ARBA00023239"/>
    </source>
</evidence>
<evidence type="ECO:0000313" key="3">
    <source>
        <dbReference type="EMBL" id="MSS57234.1"/>
    </source>
</evidence>
<protein>
    <submittedName>
        <fullName evidence="3">Adenylosuccinate lyase family protein</fullName>
    </submittedName>
</protein>
<dbReference type="GO" id="GO:0005829">
    <property type="term" value="C:cytosol"/>
    <property type="evidence" value="ECO:0007669"/>
    <property type="project" value="TreeGrafter"/>
</dbReference>
<name>A0A6N7VL66_9FIRM</name>
<dbReference type="CDD" id="cd01597">
    <property type="entry name" value="pCLME"/>
    <property type="match status" value="1"/>
</dbReference>
<accession>A0A6N7VL66</accession>
<feature type="domain" description="Adenylosuccinate lyase C-terminal" evidence="2">
    <location>
        <begin position="361"/>
        <end position="440"/>
    </location>
</feature>
<dbReference type="RefSeq" id="WP_154556763.1">
    <property type="nucleotide sequence ID" value="NZ_JBQKKP010000006.1"/>
</dbReference>
<gene>
    <name evidence="3" type="ORF">FYJ55_10325</name>
</gene>
<dbReference type="PROSITE" id="PS00163">
    <property type="entry name" value="FUMARATE_LYASES"/>
    <property type="match status" value="1"/>
</dbReference>
<dbReference type="GO" id="GO:0044208">
    <property type="term" value="P:'de novo' AMP biosynthetic process"/>
    <property type="evidence" value="ECO:0007669"/>
    <property type="project" value="TreeGrafter"/>
</dbReference>
<dbReference type="SUPFAM" id="SSF48557">
    <property type="entry name" value="L-aspartase-like"/>
    <property type="match status" value="1"/>
</dbReference>
<dbReference type="GeneID" id="93159677"/>
<evidence type="ECO:0000259" key="2">
    <source>
        <dbReference type="SMART" id="SM00998"/>
    </source>
</evidence>
<organism evidence="3 4">
    <name type="scientific">Holdemanella porci</name>
    <dbReference type="NCBI Taxonomy" id="2652276"/>
    <lineage>
        <taxon>Bacteria</taxon>
        <taxon>Bacillati</taxon>
        <taxon>Bacillota</taxon>
        <taxon>Erysipelotrichia</taxon>
        <taxon>Erysipelotrichales</taxon>
        <taxon>Erysipelotrichaceae</taxon>
        <taxon>Holdemanella</taxon>
    </lineage>
</organism>
<dbReference type="Pfam" id="PF10397">
    <property type="entry name" value="ADSL_C"/>
    <property type="match status" value="1"/>
</dbReference>
<dbReference type="PANTHER" id="PTHR43172">
    <property type="entry name" value="ADENYLOSUCCINATE LYASE"/>
    <property type="match status" value="1"/>
</dbReference>
<dbReference type="GO" id="GO:0004018">
    <property type="term" value="F:N6-(1,2-dicarboxyethyl)AMP AMP-lyase (fumarate-forming) activity"/>
    <property type="evidence" value="ECO:0007669"/>
    <property type="project" value="TreeGrafter"/>
</dbReference>
<keyword evidence="1 3" id="KW-0456">Lyase</keyword>
<comment type="caution">
    <text evidence="3">The sequence shown here is derived from an EMBL/GenBank/DDBJ whole genome shotgun (WGS) entry which is preliminary data.</text>
</comment>
<dbReference type="Gene3D" id="1.20.200.10">
    <property type="entry name" value="Fumarase/aspartase (Central domain)"/>
    <property type="match status" value="1"/>
</dbReference>
<dbReference type="InterPro" id="IPR000362">
    <property type="entry name" value="Fumarate_lyase_fam"/>
</dbReference>